<evidence type="ECO:0000313" key="10">
    <source>
        <dbReference type="Proteomes" id="UP001501176"/>
    </source>
</evidence>
<feature type="transmembrane region" description="Helical" evidence="7">
    <location>
        <begin position="111"/>
        <end position="128"/>
    </location>
</feature>
<dbReference type="SMART" id="SM00387">
    <property type="entry name" value="HATPase_c"/>
    <property type="match status" value="1"/>
</dbReference>
<reference evidence="9 10" key="1">
    <citation type="journal article" date="2019" name="Int. J. Syst. Evol. Microbiol.">
        <title>The Global Catalogue of Microorganisms (GCM) 10K type strain sequencing project: providing services to taxonomists for standard genome sequencing and annotation.</title>
        <authorList>
            <consortium name="The Broad Institute Genomics Platform"/>
            <consortium name="The Broad Institute Genome Sequencing Center for Infectious Disease"/>
            <person name="Wu L."/>
            <person name="Ma J."/>
        </authorList>
    </citation>
    <scope>NUCLEOTIDE SEQUENCE [LARGE SCALE GENOMIC DNA]</scope>
    <source>
        <strain evidence="9 10">JCM 16240</strain>
    </source>
</reference>
<dbReference type="InterPro" id="IPR005467">
    <property type="entry name" value="His_kinase_dom"/>
</dbReference>
<dbReference type="SUPFAM" id="SSF47384">
    <property type="entry name" value="Homodimeric domain of signal transducing histidine kinase"/>
    <property type="match status" value="1"/>
</dbReference>
<proteinExistence type="predicted"/>
<keyword evidence="4" id="KW-0547">Nucleotide-binding</keyword>
<dbReference type="RefSeq" id="WP_343820803.1">
    <property type="nucleotide sequence ID" value="NZ_BAAAFN010000011.1"/>
</dbReference>
<evidence type="ECO:0000256" key="6">
    <source>
        <dbReference type="ARBA" id="ARBA00022840"/>
    </source>
</evidence>
<keyword evidence="10" id="KW-1185">Reference proteome</keyword>
<evidence type="ECO:0000256" key="7">
    <source>
        <dbReference type="SAM" id="Phobius"/>
    </source>
</evidence>
<evidence type="ECO:0000256" key="2">
    <source>
        <dbReference type="ARBA" id="ARBA00012438"/>
    </source>
</evidence>
<keyword evidence="5" id="KW-0418">Kinase</keyword>
<dbReference type="Gene3D" id="1.10.287.130">
    <property type="match status" value="1"/>
</dbReference>
<evidence type="ECO:0000313" key="9">
    <source>
        <dbReference type="EMBL" id="GAA0227466.1"/>
    </source>
</evidence>
<dbReference type="PANTHER" id="PTHR44936:SF10">
    <property type="entry name" value="SENSOR PROTEIN RSTB"/>
    <property type="match status" value="1"/>
</dbReference>
<evidence type="ECO:0000256" key="1">
    <source>
        <dbReference type="ARBA" id="ARBA00000085"/>
    </source>
</evidence>
<dbReference type="PRINTS" id="PR00344">
    <property type="entry name" value="BCTRLSENSOR"/>
</dbReference>
<evidence type="ECO:0000256" key="5">
    <source>
        <dbReference type="ARBA" id="ARBA00022777"/>
    </source>
</evidence>
<organism evidence="9 10">
    <name type="scientific">Castellaniella daejeonensis</name>
    <dbReference type="NCBI Taxonomy" id="659013"/>
    <lineage>
        <taxon>Bacteria</taxon>
        <taxon>Pseudomonadati</taxon>
        <taxon>Pseudomonadota</taxon>
        <taxon>Betaproteobacteria</taxon>
        <taxon>Burkholderiales</taxon>
        <taxon>Alcaligenaceae</taxon>
        <taxon>Castellaniella</taxon>
    </lineage>
</organism>
<dbReference type="InterPro" id="IPR050980">
    <property type="entry name" value="2C_sensor_his_kinase"/>
</dbReference>
<evidence type="ECO:0000256" key="4">
    <source>
        <dbReference type="ARBA" id="ARBA00022741"/>
    </source>
</evidence>
<evidence type="ECO:0000256" key="3">
    <source>
        <dbReference type="ARBA" id="ARBA00022679"/>
    </source>
</evidence>
<dbReference type="InterPro" id="IPR004358">
    <property type="entry name" value="Sig_transdc_His_kin-like_C"/>
</dbReference>
<dbReference type="PROSITE" id="PS50109">
    <property type="entry name" value="HIS_KIN"/>
    <property type="match status" value="1"/>
</dbReference>
<name>A0ABN0TQB2_9BURK</name>
<feature type="domain" description="Histidine kinase" evidence="8">
    <location>
        <begin position="224"/>
        <end position="431"/>
    </location>
</feature>
<keyword evidence="7" id="KW-0812">Transmembrane</keyword>
<dbReference type="Pfam" id="PF25323">
    <property type="entry name" value="6TM_PilS"/>
    <property type="match status" value="1"/>
</dbReference>
<feature type="transmembrane region" description="Helical" evidence="7">
    <location>
        <begin position="88"/>
        <end position="105"/>
    </location>
</feature>
<comment type="caution">
    <text evidence="9">The sequence shown here is derived from an EMBL/GenBank/DDBJ whole genome shotgun (WGS) entry which is preliminary data.</text>
</comment>
<feature type="transmembrane region" description="Helical" evidence="7">
    <location>
        <begin position="59"/>
        <end position="76"/>
    </location>
</feature>
<keyword evidence="7" id="KW-0472">Membrane</keyword>
<sequence length="442" mass="47754">MSGAEVFLGREASGDGSHVAGRQNLRLLVQLRWIAVLGQVLAIVVAVSGFSLALPLSDMATVVVLLIVYNFFSQLRLKWHLPVSQVELFLALLVDVMALTAQLYLSGGVTNPFIFLYLLQVALAAVLLRRRTTWMMAGVTSAAFAGLVLTRHHGYTLPLDLGGGLDSPFVLGMLVCYALNAALLAIFITRIMHNVRTRDARLAALRQRASEEEHIVHMGLLASGAAHELGTPLATLDVILGDWTHASAVTADPELLQDVRDMQAQVQRCKTILGGILMSAGEMRGEALSRTTVTAFLDSLVAQWRQAHPGARLRYSRTIDSDEVVIADQGLRQIVFNVLNNALEASPTLQQFTAVLENGQLTLEIRDQGPGFVQDVLRSLGKPYRTTKGQPGRGLGLFLSHKVARSLSGTLSANNLPEGGACVTIRFPLSALTPEDADEPAE</sequence>
<dbReference type="Pfam" id="PF02518">
    <property type="entry name" value="HATPase_c"/>
    <property type="match status" value="1"/>
</dbReference>
<feature type="transmembrane region" description="Helical" evidence="7">
    <location>
        <begin position="133"/>
        <end position="149"/>
    </location>
</feature>
<keyword evidence="3" id="KW-0808">Transferase</keyword>
<dbReference type="EMBL" id="BAAAFN010000011">
    <property type="protein sequence ID" value="GAA0227466.1"/>
    <property type="molecule type" value="Genomic_DNA"/>
</dbReference>
<feature type="transmembrane region" description="Helical" evidence="7">
    <location>
        <begin position="31"/>
        <end position="53"/>
    </location>
</feature>
<dbReference type="GO" id="GO:0005524">
    <property type="term" value="F:ATP binding"/>
    <property type="evidence" value="ECO:0007669"/>
    <property type="project" value="UniProtKB-KW"/>
</dbReference>
<dbReference type="InterPro" id="IPR036097">
    <property type="entry name" value="HisK_dim/P_sf"/>
</dbReference>
<keyword evidence="7" id="KW-1133">Transmembrane helix</keyword>
<dbReference type="Gene3D" id="3.30.565.10">
    <property type="entry name" value="Histidine kinase-like ATPase, C-terminal domain"/>
    <property type="match status" value="1"/>
</dbReference>
<feature type="transmembrane region" description="Helical" evidence="7">
    <location>
        <begin position="169"/>
        <end position="188"/>
    </location>
</feature>
<gene>
    <name evidence="9" type="ORF">GCM10009125_15590</name>
</gene>
<accession>A0ABN0TQB2</accession>
<dbReference type="PANTHER" id="PTHR44936">
    <property type="entry name" value="SENSOR PROTEIN CREC"/>
    <property type="match status" value="1"/>
</dbReference>
<comment type="catalytic activity">
    <reaction evidence="1">
        <text>ATP + protein L-histidine = ADP + protein N-phospho-L-histidine.</text>
        <dbReference type="EC" id="2.7.13.3"/>
    </reaction>
</comment>
<dbReference type="SUPFAM" id="SSF55874">
    <property type="entry name" value="ATPase domain of HSP90 chaperone/DNA topoisomerase II/histidine kinase"/>
    <property type="match status" value="1"/>
</dbReference>
<dbReference type="Proteomes" id="UP001501176">
    <property type="component" value="Unassembled WGS sequence"/>
</dbReference>
<dbReference type="InterPro" id="IPR036890">
    <property type="entry name" value="HATPase_C_sf"/>
</dbReference>
<protein>
    <recommendedName>
        <fullName evidence="2">histidine kinase</fullName>
        <ecNumber evidence="2">2.7.13.3</ecNumber>
    </recommendedName>
</protein>
<dbReference type="EC" id="2.7.13.3" evidence="2"/>
<evidence type="ECO:0000259" key="8">
    <source>
        <dbReference type="PROSITE" id="PS50109"/>
    </source>
</evidence>
<keyword evidence="6 9" id="KW-0067">ATP-binding</keyword>
<dbReference type="InterPro" id="IPR003594">
    <property type="entry name" value="HATPase_dom"/>
</dbReference>